<accession>A0A6M0RUU7</accession>
<name>A0A6M0RUU7_9CYAN</name>
<dbReference type="Gene3D" id="3.20.20.80">
    <property type="entry name" value="Glycosidases"/>
    <property type="match status" value="1"/>
</dbReference>
<dbReference type="Proteomes" id="UP000481033">
    <property type="component" value="Unassembled WGS sequence"/>
</dbReference>
<evidence type="ECO:0000313" key="2">
    <source>
        <dbReference type="Proteomes" id="UP000481033"/>
    </source>
</evidence>
<dbReference type="InterPro" id="IPR017853">
    <property type="entry name" value="GH"/>
</dbReference>
<gene>
    <name evidence="1" type="ORF">DXZ20_31170</name>
</gene>
<sequence>MKSLLSPWIQRRQYLLVLLVSTVFACSTVLPGQSQNPSETAHAASSFIDSLGVVVHLNRSNSAYRNYDSIIKPRLQELGVRHIRDGVRLDDRETQQKFVDLATVGIKSTLVMDPRDQQDASVAVDIVKAIPTAVEAVEGPNEWDVWPDLSYKGQPFPQGVRLFQSELFNAVKQDPATARLDVLSPTVALWHNATSLGEVVCDYGAMHSYPGGQPPTAGLDWHWIPSTRQICPDKPLIATETGWHNAVAAESGQPGISEAAAGKYVPRLWLEYFNRDIQRVYINEFIDKWQTADKEGNFGILRQNGTPKPAFTALQNLIALLRDGEGVFSPGALSYTMVGATTNVHHTLLQKRDGRFYLILWQEVPSFDVSNKRDISVPTQAVTVRLTTAIRSASLYQPLRSTDATARYNNPRSLVLNVADEPLVVELAPA</sequence>
<organism evidence="1 2">
    <name type="scientific">Adonisia turfae CCMR0081</name>
    <dbReference type="NCBI Taxonomy" id="2292702"/>
    <lineage>
        <taxon>Bacteria</taxon>
        <taxon>Bacillati</taxon>
        <taxon>Cyanobacteriota</taxon>
        <taxon>Adonisia</taxon>
        <taxon>Adonisia turfae</taxon>
    </lineage>
</organism>
<comment type="caution">
    <text evidence="1">The sequence shown here is derived from an EMBL/GenBank/DDBJ whole genome shotgun (WGS) entry which is preliminary data.</text>
</comment>
<dbReference type="RefSeq" id="WP_163702755.1">
    <property type="nucleotide sequence ID" value="NZ_QXHD01000004.1"/>
</dbReference>
<evidence type="ECO:0000313" key="1">
    <source>
        <dbReference type="EMBL" id="NEZ60027.1"/>
    </source>
</evidence>
<protein>
    <submittedName>
        <fullName evidence="1">Uncharacterized protein</fullName>
    </submittedName>
</protein>
<reference evidence="1 2" key="1">
    <citation type="journal article" date="2020" name="Microb. Ecol.">
        <title>Ecogenomics of the Marine Benthic Filamentous Cyanobacterium Adonisia.</title>
        <authorList>
            <person name="Walter J.M."/>
            <person name="Coutinho F.H."/>
            <person name="Leomil L."/>
            <person name="Hargreaves P.I."/>
            <person name="Campeao M.E."/>
            <person name="Vieira V.V."/>
            <person name="Silva B.S."/>
            <person name="Fistarol G.O."/>
            <person name="Salomon P.S."/>
            <person name="Sawabe T."/>
            <person name="Mino S."/>
            <person name="Hosokawa M."/>
            <person name="Miyashita H."/>
            <person name="Maruyama F."/>
            <person name="van Verk M.C."/>
            <person name="Dutilh B.E."/>
            <person name="Thompson C.C."/>
            <person name="Thompson F.L."/>
        </authorList>
    </citation>
    <scope>NUCLEOTIDE SEQUENCE [LARGE SCALE GENOMIC DNA]</scope>
    <source>
        <strain evidence="1 2">CCMR0081</strain>
    </source>
</reference>
<dbReference type="EMBL" id="QXHD01000004">
    <property type="protein sequence ID" value="NEZ60027.1"/>
    <property type="molecule type" value="Genomic_DNA"/>
</dbReference>
<dbReference type="AlphaFoldDB" id="A0A6M0RUU7"/>
<proteinExistence type="predicted"/>
<dbReference type="SUPFAM" id="SSF51445">
    <property type="entry name" value="(Trans)glycosidases"/>
    <property type="match status" value="1"/>
</dbReference>
<keyword evidence="2" id="KW-1185">Reference proteome</keyword>
<dbReference type="PROSITE" id="PS51257">
    <property type="entry name" value="PROKAR_LIPOPROTEIN"/>
    <property type="match status" value="1"/>
</dbReference>